<proteinExistence type="predicted"/>
<name>A0A814GAG4_9BILA</name>
<protein>
    <recommendedName>
        <fullName evidence="5">Ionotropic receptor</fullName>
    </recommendedName>
</protein>
<evidence type="ECO:0008006" key="5">
    <source>
        <dbReference type="Google" id="ProtNLM"/>
    </source>
</evidence>
<evidence type="ECO:0000313" key="4">
    <source>
        <dbReference type="Proteomes" id="UP000663879"/>
    </source>
</evidence>
<dbReference type="EMBL" id="CAJNOC010003656">
    <property type="protein sequence ID" value="CAF0992383.1"/>
    <property type="molecule type" value="Genomic_DNA"/>
</dbReference>
<sequence length="735" mass="85500">MFYLVFLLLLIHVVSCINLDHSVFYPYYAEPVQQELKNFNICPELFYFYNYQPFIKAQQSTLTLQTYTQKNFNFDKRRKKRNISKFKSQIKQNYDRKYDLPTMAPNNELQYDEYFTDDLNNNLAEGPFYSILSQTYETCCSLNSNRLKPIRVKDDATMYKFLFETYSNETHILNYRTKGIFSIIELSEQVKNPNLVQLMTSSSFYLITKREHNGSPTFTPIAITILVNAWPILLFILLANAYAAVFVWLLDKVLKQNQFPRQFLKGTGSGFWWSFIIFTATSLSPRINIKNCIIRLFTIIWMLLSLIIIVVFVSMFTSQLTIYGLNGQSLNEKLVGLTKYSTDRNWLDQENAYNVEYESLDEMLNDLDDQKIDYIILDQVFANFHSKIINEKFYILKQITRKKSYNILLRGFNQEQINCFQMTSELMFQLWQKQNLTLNFDKIKDKSKYFSITDELLYPQRNTILFVSIGILAIILIIGIAWEITCMKQPGLSSFKTNNNGLLNSNQTLSCMSGNQNCMSRPRLQRVGYNLPTINENEALTRQYSAEPIFNNSVLDNISSIRNTIASLLNSSECVDRSVKFNPLVHNFYYSGSSQKSSTEVYDQALINARNQAMQKRYVNELMSDPPSFEESIQARVYPKPDYQLDESYFKASKFELTTSTSSSVSSSFKTNSKVIVQINEMSTSDSLETKKDEFSTEPKTDSIMNNTLSLLPETFRELPRNESFYLNEVSSIKL</sequence>
<feature type="chain" id="PRO_5032853351" description="Ionotropic receptor" evidence="2">
    <location>
        <begin position="17"/>
        <end position="735"/>
    </location>
</feature>
<feature type="signal peptide" evidence="2">
    <location>
        <begin position="1"/>
        <end position="16"/>
    </location>
</feature>
<accession>A0A814GAG4</accession>
<feature type="transmembrane region" description="Helical" evidence="1">
    <location>
        <begin position="270"/>
        <end position="287"/>
    </location>
</feature>
<keyword evidence="1" id="KW-0812">Transmembrane</keyword>
<evidence type="ECO:0000256" key="1">
    <source>
        <dbReference type="SAM" id="Phobius"/>
    </source>
</evidence>
<dbReference type="OrthoDB" id="5953876at2759"/>
<dbReference type="Proteomes" id="UP000663879">
    <property type="component" value="Unassembled WGS sequence"/>
</dbReference>
<keyword evidence="2" id="KW-0732">Signal</keyword>
<dbReference type="AlphaFoldDB" id="A0A814GAG4"/>
<feature type="transmembrane region" description="Helical" evidence="1">
    <location>
        <begin position="464"/>
        <end position="482"/>
    </location>
</feature>
<feature type="transmembrane region" description="Helical" evidence="1">
    <location>
        <begin position="293"/>
        <end position="316"/>
    </location>
</feature>
<evidence type="ECO:0000256" key="2">
    <source>
        <dbReference type="SAM" id="SignalP"/>
    </source>
</evidence>
<feature type="transmembrane region" description="Helical" evidence="1">
    <location>
        <begin position="229"/>
        <end position="250"/>
    </location>
</feature>
<gene>
    <name evidence="3" type="ORF">OXX778_LOCUS15981</name>
</gene>
<comment type="caution">
    <text evidence="3">The sequence shown here is derived from an EMBL/GenBank/DDBJ whole genome shotgun (WGS) entry which is preliminary data.</text>
</comment>
<organism evidence="3 4">
    <name type="scientific">Brachionus calyciflorus</name>
    <dbReference type="NCBI Taxonomy" id="104777"/>
    <lineage>
        <taxon>Eukaryota</taxon>
        <taxon>Metazoa</taxon>
        <taxon>Spiralia</taxon>
        <taxon>Gnathifera</taxon>
        <taxon>Rotifera</taxon>
        <taxon>Eurotatoria</taxon>
        <taxon>Monogononta</taxon>
        <taxon>Pseudotrocha</taxon>
        <taxon>Ploima</taxon>
        <taxon>Brachionidae</taxon>
        <taxon>Brachionus</taxon>
    </lineage>
</organism>
<dbReference type="Gene3D" id="3.40.190.10">
    <property type="entry name" value="Periplasmic binding protein-like II"/>
    <property type="match status" value="2"/>
</dbReference>
<keyword evidence="1" id="KW-0472">Membrane</keyword>
<evidence type="ECO:0000313" key="3">
    <source>
        <dbReference type="EMBL" id="CAF0992383.1"/>
    </source>
</evidence>
<dbReference type="SUPFAM" id="SSF53850">
    <property type="entry name" value="Periplasmic binding protein-like II"/>
    <property type="match status" value="1"/>
</dbReference>
<keyword evidence="4" id="KW-1185">Reference proteome</keyword>
<keyword evidence="1" id="KW-1133">Transmembrane helix</keyword>
<reference evidence="3" key="1">
    <citation type="submission" date="2021-02" db="EMBL/GenBank/DDBJ databases">
        <authorList>
            <person name="Nowell W R."/>
        </authorList>
    </citation>
    <scope>NUCLEOTIDE SEQUENCE</scope>
    <source>
        <strain evidence="3">Ploen Becks lab</strain>
    </source>
</reference>